<keyword evidence="2" id="KW-0547">Nucleotide-binding</keyword>
<dbReference type="GO" id="GO:0004788">
    <property type="term" value="F:thiamine diphosphokinase activity"/>
    <property type="evidence" value="ECO:0007669"/>
    <property type="project" value="InterPro"/>
</dbReference>
<evidence type="ECO:0000256" key="2">
    <source>
        <dbReference type="ARBA" id="ARBA00022741"/>
    </source>
</evidence>
<evidence type="ECO:0000313" key="9">
    <source>
        <dbReference type="Proteomes" id="UP000284177"/>
    </source>
</evidence>
<feature type="coiled-coil region" evidence="5">
    <location>
        <begin position="118"/>
        <end position="145"/>
    </location>
</feature>
<gene>
    <name evidence="8" type="ORF">BET03_01650</name>
</gene>
<comment type="caution">
    <text evidence="8">The sequence shown here is derived from an EMBL/GenBank/DDBJ whole genome shotgun (WGS) entry which is preliminary data.</text>
</comment>
<dbReference type="OrthoDB" id="9804377at2"/>
<keyword evidence="4" id="KW-0067">ATP-binding</keyword>
<evidence type="ECO:0000259" key="7">
    <source>
        <dbReference type="Pfam" id="PF12555"/>
    </source>
</evidence>
<protein>
    <submittedName>
        <fullName evidence="8">Thiamine pyrophosphokinase</fullName>
    </submittedName>
</protein>
<dbReference type="RefSeq" id="WP_120166582.1">
    <property type="nucleotide sequence ID" value="NZ_MCIB01000001.1"/>
</dbReference>
<keyword evidence="9" id="KW-1185">Reference proteome</keyword>
<dbReference type="InterPro" id="IPR047795">
    <property type="entry name" value="Put_SteA-like"/>
</dbReference>
<dbReference type="EMBL" id="MCIB01000001">
    <property type="protein sequence ID" value="RKD34558.1"/>
    <property type="molecule type" value="Genomic_DNA"/>
</dbReference>
<dbReference type="GO" id="GO:0005524">
    <property type="term" value="F:ATP binding"/>
    <property type="evidence" value="ECO:0007669"/>
    <property type="project" value="UniProtKB-KW"/>
</dbReference>
<keyword evidence="5" id="KW-0175">Coiled coil</keyword>
<keyword evidence="1" id="KW-0808">Transferase</keyword>
<evidence type="ECO:0000256" key="4">
    <source>
        <dbReference type="ARBA" id="ARBA00022840"/>
    </source>
</evidence>
<dbReference type="Pfam" id="PF12555">
    <property type="entry name" value="SteA-like_C"/>
    <property type="match status" value="1"/>
</dbReference>
<dbReference type="AlphaFoldDB" id="A0A419TAP6"/>
<proteinExistence type="predicted"/>
<sequence length="372" mass="41361">MEIVGVAKKDKKTKNLVNRLNPKDIAIIKHKDIDEIAAHSLIESKVQCVINTEKSISGKYPNRGPSLLLKSGIPLLEAPKDFFEKVKENKPITIKHNKIYQERLFLGKCEIINDKKVKELLELGNKNLENELDKFIENTLEYAKKEKGLVLGKVKIPRIKTKLAKKHVLIVVRGKDYKRDLEAIKSYIDEVNPVLIGVDGGGDALLEQGYIPDIVVGDLDSVSDKCLLLTKEIIVHAYPDGRAPGLNRIKKLGLNAVTFPAPGTSEDISLLLAYNYDASLIVAVGTHSNMIDFLEKGRKGMASTFLVRLKVGSKLVDAKGVNQLYKSKLKLKYIFGLGLAALIPIIIISLMAPPMRELIQLFQIKLKLLIGM</sequence>
<dbReference type="Proteomes" id="UP000284177">
    <property type="component" value="Unassembled WGS sequence"/>
</dbReference>
<dbReference type="SUPFAM" id="SSF63999">
    <property type="entry name" value="Thiamin pyrophosphokinase, catalytic domain"/>
    <property type="match status" value="1"/>
</dbReference>
<keyword evidence="6" id="KW-1133">Transmembrane helix</keyword>
<dbReference type="GO" id="GO:0009229">
    <property type="term" value="P:thiamine diphosphate biosynthetic process"/>
    <property type="evidence" value="ECO:0007669"/>
    <property type="project" value="InterPro"/>
</dbReference>
<evidence type="ECO:0000256" key="3">
    <source>
        <dbReference type="ARBA" id="ARBA00022777"/>
    </source>
</evidence>
<dbReference type="InterPro" id="IPR036759">
    <property type="entry name" value="TPK_catalytic_sf"/>
</dbReference>
<evidence type="ECO:0000256" key="6">
    <source>
        <dbReference type="SAM" id="Phobius"/>
    </source>
</evidence>
<dbReference type="NCBIfam" id="NF040608">
    <property type="entry name" value="division_SteA"/>
    <property type="match status" value="1"/>
</dbReference>
<dbReference type="GO" id="GO:0016301">
    <property type="term" value="F:kinase activity"/>
    <property type="evidence" value="ECO:0007669"/>
    <property type="project" value="UniProtKB-KW"/>
</dbReference>
<accession>A0A419TAP6</accession>
<keyword evidence="6" id="KW-0812">Transmembrane</keyword>
<keyword evidence="6" id="KW-0472">Membrane</keyword>
<evidence type="ECO:0000256" key="1">
    <source>
        <dbReference type="ARBA" id="ARBA00022679"/>
    </source>
</evidence>
<name>A0A419TAP6_9FIRM</name>
<dbReference type="Gene3D" id="3.40.50.10240">
    <property type="entry name" value="Thiamin pyrophosphokinase, catalytic domain"/>
    <property type="match status" value="1"/>
</dbReference>
<feature type="transmembrane region" description="Helical" evidence="6">
    <location>
        <begin position="333"/>
        <end position="352"/>
    </location>
</feature>
<evidence type="ECO:0000313" key="8">
    <source>
        <dbReference type="EMBL" id="RKD34558.1"/>
    </source>
</evidence>
<keyword evidence="3 8" id="KW-0418">Kinase</keyword>
<dbReference type="InterPro" id="IPR022215">
    <property type="entry name" value="SteA-like_C"/>
</dbReference>
<feature type="domain" description="SteA-like C-terminal" evidence="7">
    <location>
        <begin position="319"/>
        <end position="369"/>
    </location>
</feature>
<organism evidence="8 9">
    <name type="scientific">Thermohalobacter berrensis</name>
    <dbReference type="NCBI Taxonomy" id="99594"/>
    <lineage>
        <taxon>Bacteria</taxon>
        <taxon>Bacillati</taxon>
        <taxon>Bacillota</taxon>
        <taxon>Tissierellia</taxon>
        <taxon>Tissierellales</taxon>
        <taxon>Thermohalobacteraceae</taxon>
        <taxon>Thermohalobacter</taxon>
    </lineage>
</organism>
<reference evidence="8 9" key="1">
    <citation type="submission" date="2016-08" db="EMBL/GenBank/DDBJ databases">
        <title>Novel Firmicutes and Novel Genomes.</title>
        <authorList>
            <person name="Poppleton D.I."/>
            <person name="Gribaldo S."/>
        </authorList>
    </citation>
    <scope>NUCLEOTIDE SEQUENCE [LARGE SCALE GENOMIC DNA]</scope>
    <source>
        <strain evidence="8 9">CTT3</strain>
    </source>
</reference>
<evidence type="ECO:0000256" key="5">
    <source>
        <dbReference type="SAM" id="Coils"/>
    </source>
</evidence>